<organism evidence="1 2">
    <name type="scientific">Myroides guanonis</name>
    <dbReference type="NCBI Taxonomy" id="1150112"/>
    <lineage>
        <taxon>Bacteria</taxon>
        <taxon>Pseudomonadati</taxon>
        <taxon>Bacteroidota</taxon>
        <taxon>Flavobacteriia</taxon>
        <taxon>Flavobacteriales</taxon>
        <taxon>Flavobacteriaceae</taxon>
        <taxon>Myroides</taxon>
    </lineage>
</organism>
<reference evidence="2" key="1">
    <citation type="submission" date="2016-10" db="EMBL/GenBank/DDBJ databases">
        <authorList>
            <person name="Varghese N."/>
            <person name="Submissions S."/>
        </authorList>
    </citation>
    <scope>NUCLEOTIDE SEQUENCE [LARGE SCALE GENOMIC DNA]</scope>
    <source>
        <strain evidence="2">DSM 26542</strain>
    </source>
</reference>
<protein>
    <submittedName>
        <fullName evidence="1">Uncharacterized protein</fullName>
    </submittedName>
</protein>
<name>A0A1I3L5A9_9FLAO</name>
<evidence type="ECO:0000313" key="2">
    <source>
        <dbReference type="Proteomes" id="UP000243887"/>
    </source>
</evidence>
<accession>A0A1I3L5A9</accession>
<keyword evidence="2" id="KW-1185">Reference proteome</keyword>
<dbReference type="Proteomes" id="UP000243887">
    <property type="component" value="Unassembled WGS sequence"/>
</dbReference>
<proteinExistence type="predicted"/>
<dbReference type="AlphaFoldDB" id="A0A1I3L5A9"/>
<sequence length="45" mass="5688">MRDYFIDRFIKIMRYIQYYNIDIIQIDLNVTSPIKYRTHYNINIV</sequence>
<evidence type="ECO:0000313" key="1">
    <source>
        <dbReference type="EMBL" id="SFI79868.1"/>
    </source>
</evidence>
<dbReference type="EMBL" id="FORU01000001">
    <property type="protein sequence ID" value="SFI79868.1"/>
    <property type="molecule type" value="Genomic_DNA"/>
</dbReference>
<gene>
    <name evidence="1" type="ORF">SAMN04487893_101182</name>
</gene>